<keyword evidence="9" id="KW-1185">Reference proteome</keyword>
<gene>
    <name evidence="8" type="ORF">LOCC1_G002248</name>
</gene>
<keyword evidence="5" id="KW-0539">Nucleus</keyword>
<evidence type="ECO:0000313" key="8">
    <source>
        <dbReference type="EMBL" id="TVY47503.1"/>
    </source>
</evidence>
<dbReference type="GO" id="GO:0003677">
    <property type="term" value="F:DNA binding"/>
    <property type="evidence" value="ECO:0007669"/>
    <property type="project" value="InterPro"/>
</dbReference>
<comment type="caution">
    <text evidence="8">The sequence shown here is derived from an EMBL/GenBank/DDBJ whole genome shotgun (WGS) entry which is preliminary data.</text>
</comment>
<feature type="region of interest" description="Disordered" evidence="6">
    <location>
        <begin position="32"/>
        <end position="51"/>
    </location>
</feature>
<evidence type="ECO:0000256" key="4">
    <source>
        <dbReference type="ARBA" id="ARBA00023163"/>
    </source>
</evidence>
<evidence type="ECO:0000256" key="1">
    <source>
        <dbReference type="ARBA" id="ARBA00022723"/>
    </source>
</evidence>
<dbReference type="GO" id="GO:0006351">
    <property type="term" value="P:DNA-templated transcription"/>
    <property type="evidence" value="ECO:0007669"/>
    <property type="project" value="InterPro"/>
</dbReference>
<dbReference type="EMBL" id="QGMI01000089">
    <property type="protein sequence ID" value="TVY47503.1"/>
    <property type="molecule type" value="Genomic_DNA"/>
</dbReference>
<evidence type="ECO:0000259" key="7">
    <source>
        <dbReference type="Pfam" id="PF04082"/>
    </source>
</evidence>
<keyword evidence="3" id="KW-0805">Transcription regulation</keyword>
<dbReference type="PANTHER" id="PTHR47660">
    <property type="entry name" value="TRANSCRIPTION FACTOR WITH C2H2 AND ZN(2)-CYS(6) DNA BINDING DOMAIN (EUROFUNG)-RELATED-RELATED"/>
    <property type="match status" value="1"/>
</dbReference>
<feature type="domain" description="Xylanolytic transcriptional activator regulatory" evidence="7">
    <location>
        <begin position="317"/>
        <end position="446"/>
    </location>
</feature>
<dbReference type="InterPro" id="IPR007219">
    <property type="entry name" value="XnlR_reg_dom"/>
</dbReference>
<keyword evidence="1" id="KW-0479">Metal-binding</keyword>
<evidence type="ECO:0000256" key="2">
    <source>
        <dbReference type="ARBA" id="ARBA00022833"/>
    </source>
</evidence>
<dbReference type="PANTHER" id="PTHR47660:SF3">
    <property type="entry name" value="FINGER DOMAIN PROTEIN, PUTATIVE (AFU_ORTHOLOGUE AFUA_4G03310)-RELATED"/>
    <property type="match status" value="1"/>
</dbReference>
<keyword evidence="4" id="KW-0804">Transcription</keyword>
<dbReference type="Pfam" id="PF04082">
    <property type="entry name" value="Fungal_trans"/>
    <property type="match status" value="1"/>
</dbReference>
<keyword evidence="2" id="KW-0862">Zinc</keyword>
<name>A0A8H8S5Y1_9HELO</name>
<dbReference type="AlphaFoldDB" id="A0A8H8S5Y1"/>
<proteinExistence type="predicted"/>
<evidence type="ECO:0000256" key="3">
    <source>
        <dbReference type="ARBA" id="ARBA00023015"/>
    </source>
</evidence>
<evidence type="ECO:0000256" key="5">
    <source>
        <dbReference type="ARBA" id="ARBA00023242"/>
    </source>
</evidence>
<evidence type="ECO:0000313" key="9">
    <source>
        <dbReference type="Proteomes" id="UP000443090"/>
    </source>
</evidence>
<sequence length="500" mass="55763">MRPIVGNLWAGNDLRLAGLCIRKGVECVFDQHRSRPRREAPSRHGSDAAVTTPLPDTVAITTSAASTDSELMSGLETEGLDCDAEPDYSLVPTDQTESVRLDAMPHSSQLQVSVSKETDLPNDFSLNGFSPETTFSPPTMEAIATPVADDGLMTLFNNTSDNYITNDIVAHMLNREDYSYYYSGKELQLPTFSPVLPPTQIATTATGISPSTDVAISGHFTKTSIKKGIHQAYAAMIIDMIYAYPRMMTRRETLPPFMHACSPILNHGDEQNKLPEHLTNCMGIAQLFVGRSDDTHSFIWSTIRAEIRGFRNRMYTFNKYDALSALQASLLYLIIRAVEDKPQEAKDDLEMLLIYEEICQRAVETANSSCQGENESQDIGWKDWIYMESIRRVACVWFILGLVFHTRTGNFCIISEHFREIFLPCTKAEWEAKTEAHWRKEHNVAASARGTSSATGLHRLGDLIDAHTRTPGTRVSDKLDVWNAGIDHLGMTLNLAVSML</sequence>
<dbReference type="OrthoDB" id="2441642at2759"/>
<dbReference type="GO" id="GO:0008270">
    <property type="term" value="F:zinc ion binding"/>
    <property type="evidence" value="ECO:0007669"/>
    <property type="project" value="InterPro"/>
</dbReference>
<protein>
    <recommendedName>
        <fullName evidence="7">Xylanolytic transcriptional activator regulatory domain-containing protein</fullName>
    </recommendedName>
</protein>
<accession>A0A8H8S5Y1</accession>
<feature type="compositionally biased region" description="Basic and acidic residues" evidence="6">
    <location>
        <begin position="32"/>
        <end position="46"/>
    </location>
</feature>
<reference evidence="8 9" key="1">
    <citation type="submission" date="2018-05" db="EMBL/GenBank/DDBJ databases">
        <title>Genome sequencing and assembly of the regulated plant pathogen Lachnellula willkommii and related sister species for the development of diagnostic species identification markers.</title>
        <authorList>
            <person name="Giroux E."/>
            <person name="Bilodeau G."/>
        </authorList>
    </citation>
    <scope>NUCLEOTIDE SEQUENCE [LARGE SCALE GENOMIC DNA]</scope>
    <source>
        <strain evidence="8 9">CBS 160.35</strain>
    </source>
</reference>
<evidence type="ECO:0000256" key="6">
    <source>
        <dbReference type="SAM" id="MobiDB-lite"/>
    </source>
</evidence>
<organism evidence="8 9">
    <name type="scientific">Lachnellula occidentalis</name>
    <dbReference type="NCBI Taxonomy" id="215460"/>
    <lineage>
        <taxon>Eukaryota</taxon>
        <taxon>Fungi</taxon>
        <taxon>Dikarya</taxon>
        <taxon>Ascomycota</taxon>
        <taxon>Pezizomycotina</taxon>
        <taxon>Leotiomycetes</taxon>
        <taxon>Helotiales</taxon>
        <taxon>Lachnaceae</taxon>
        <taxon>Lachnellula</taxon>
    </lineage>
</organism>
<dbReference type="Proteomes" id="UP000443090">
    <property type="component" value="Unassembled WGS sequence"/>
</dbReference>